<evidence type="ECO:0000313" key="1">
    <source>
        <dbReference type="EMBL" id="WHZ60151.1"/>
    </source>
</evidence>
<protein>
    <submittedName>
        <fullName evidence="1">LacI family DNA-binding transcriptional regulator</fullName>
    </submittedName>
</protein>
<sequence>MYENVYVKAGRRWEMNYTIKDVAKKANVSIATVSRILNNQKGYSEKTKRKVLEAIEELDYHPNAIARGLINKKTSTIGVLFPALSSMFVTELLAGIEKAAHQLGSSVIVCHTESNGSKTMKYLQLLNEKRVDGIIFTSEILKEEYYEFIQKMSIPLVLLSTESRIYSVPYVKVDDRHAAYSAAQYLIKKGHKRIGMISGNQNDLIAGKPRIDGFKDALLDHGFPVHDSQIVCSEGFTFADGREGLKKMRQLAPEVTAIFAASDEIAFGAISEAYQQGIRIPEELSIIGYDNLSIAEMSIPPLTSLAQPLYEMGEKAAKMIFDMINGDQLVESRIMPHSIKERSSVVKKEE</sequence>
<keyword evidence="2" id="KW-1185">Reference proteome</keyword>
<evidence type="ECO:0000313" key="2">
    <source>
        <dbReference type="Proteomes" id="UP001226091"/>
    </source>
</evidence>
<gene>
    <name evidence="1" type="ORF">QLQ22_03865</name>
</gene>
<name>A0ACD4RIF0_9BACI</name>
<dbReference type="Proteomes" id="UP001226091">
    <property type="component" value="Chromosome"/>
</dbReference>
<accession>A0ACD4RIF0</accession>
<keyword evidence="1" id="KW-0238">DNA-binding</keyword>
<reference evidence="2" key="1">
    <citation type="journal article" date="2025" name="Aquaculture">
        <title>Assessment of the bioflocculant production and safety properties of Metabacillus hrfriensis sp. nov. based on phenotypic and whole-genome sequencing analysis.</title>
        <authorList>
            <person name="Zhang R."/>
            <person name="Zhao Z."/>
            <person name="Luo L."/>
            <person name="Wang S."/>
            <person name="Guo K."/>
            <person name="Xu W."/>
        </authorList>
    </citation>
    <scope>NUCLEOTIDE SEQUENCE [LARGE SCALE GENOMIC DNA]</scope>
    <source>
        <strain evidence="2">CT-WN-B3</strain>
    </source>
</reference>
<organism evidence="1 2">
    <name type="scientific">Metabacillus hrfriensis</name>
    <dbReference type="NCBI Taxonomy" id="3048891"/>
    <lineage>
        <taxon>Bacteria</taxon>
        <taxon>Bacillati</taxon>
        <taxon>Bacillota</taxon>
        <taxon>Bacilli</taxon>
        <taxon>Bacillales</taxon>
        <taxon>Bacillaceae</taxon>
        <taxon>Metabacillus</taxon>
    </lineage>
</organism>
<dbReference type="EMBL" id="CP126116">
    <property type="protein sequence ID" value="WHZ60151.1"/>
    <property type="molecule type" value="Genomic_DNA"/>
</dbReference>
<proteinExistence type="predicted"/>